<organism evidence="2 3">
    <name type="scientific">Natrinema pallidum DSM 3751</name>
    <dbReference type="NCBI Taxonomy" id="1227495"/>
    <lineage>
        <taxon>Archaea</taxon>
        <taxon>Methanobacteriati</taxon>
        <taxon>Methanobacteriota</taxon>
        <taxon>Stenosarchaea group</taxon>
        <taxon>Halobacteria</taxon>
        <taxon>Halobacteriales</taxon>
        <taxon>Natrialbaceae</taxon>
        <taxon>Natrinema</taxon>
    </lineage>
</organism>
<evidence type="ECO:0000256" key="1">
    <source>
        <dbReference type="SAM" id="Phobius"/>
    </source>
</evidence>
<keyword evidence="2" id="KW-0808">Transferase</keyword>
<keyword evidence="1" id="KW-1133">Transmembrane helix</keyword>
<sequence length="89" mass="9818">MLRDFLWRLRAKFLVLDFHPLALMYCVGTGLAATGILAVVVMLFATLSTLGRSRQGSTILRLPVAGVAFLLFAMVFDMAESEAIKKQVQ</sequence>
<dbReference type="GO" id="GO:0016740">
    <property type="term" value="F:transferase activity"/>
    <property type="evidence" value="ECO:0007669"/>
    <property type="project" value="UniProtKB-KW"/>
</dbReference>
<dbReference type="AlphaFoldDB" id="L9YZ39"/>
<dbReference type="Proteomes" id="UP000011618">
    <property type="component" value="Unassembled WGS sequence"/>
</dbReference>
<name>L9YZ39_9EURY</name>
<keyword evidence="1" id="KW-0472">Membrane</keyword>
<protein>
    <submittedName>
        <fullName evidence="2">Family 2 glycosyl transferase</fullName>
    </submittedName>
</protein>
<proteinExistence type="predicted"/>
<keyword evidence="1" id="KW-0812">Transmembrane</keyword>
<feature type="transmembrane region" description="Helical" evidence="1">
    <location>
        <begin position="59"/>
        <end position="79"/>
    </location>
</feature>
<evidence type="ECO:0000313" key="2">
    <source>
        <dbReference type="EMBL" id="ELY78193.1"/>
    </source>
</evidence>
<dbReference type="PATRIC" id="fig|1227495.3.peg.1860"/>
<comment type="caution">
    <text evidence="2">The sequence shown here is derived from an EMBL/GenBank/DDBJ whole genome shotgun (WGS) entry which is preliminary data.</text>
</comment>
<evidence type="ECO:0000313" key="3">
    <source>
        <dbReference type="Proteomes" id="UP000011618"/>
    </source>
</evidence>
<dbReference type="eggNOG" id="arCOG00896">
    <property type="taxonomic scope" value="Archaea"/>
</dbReference>
<feature type="transmembrane region" description="Helical" evidence="1">
    <location>
        <begin position="21"/>
        <end position="47"/>
    </location>
</feature>
<dbReference type="EMBL" id="AOII01000046">
    <property type="protein sequence ID" value="ELY78193.1"/>
    <property type="molecule type" value="Genomic_DNA"/>
</dbReference>
<gene>
    <name evidence="2" type="ORF">C487_09194</name>
</gene>
<reference evidence="2 3" key="1">
    <citation type="journal article" date="2014" name="PLoS Genet.">
        <title>Phylogenetically driven sequencing of extremely halophilic archaea reveals strategies for static and dynamic osmo-response.</title>
        <authorList>
            <person name="Becker E.A."/>
            <person name="Seitzer P.M."/>
            <person name="Tritt A."/>
            <person name="Larsen D."/>
            <person name="Krusor M."/>
            <person name="Yao A.I."/>
            <person name="Wu D."/>
            <person name="Madern D."/>
            <person name="Eisen J.A."/>
            <person name="Darling A.E."/>
            <person name="Facciotti M.T."/>
        </authorList>
    </citation>
    <scope>NUCLEOTIDE SEQUENCE [LARGE SCALE GENOMIC DNA]</scope>
    <source>
        <strain evidence="2 3">DSM 3751</strain>
    </source>
</reference>
<accession>L9YZ39</accession>